<dbReference type="InterPro" id="IPR001466">
    <property type="entry name" value="Beta-lactam-related"/>
</dbReference>
<dbReference type="EMBL" id="JACHBS010000001">
    <property type="protein sequence ID" value="MBB5617900.1"/>
    <property type="molecule type" value="Genomic_DNA"/>
</dbReference>
<dbReference type="SUPFAM" id="SSF56601">
    <property type="entry name" value="beta-lactamase/transpeptidase-like"/>
    <property type="match status" value="1"/>
</dbReference>
<dbReference type="PANTHER" id="PTHR43283:SF3">
    <property type="entry name" value="BETA-LACTAMASE FAMILY PROTEIN (AFU_ORTHOLOGUE AFUA_5G07500)"/>
    <property type="match status" value="1"/>
</dbReference>
<name>A0A840X676_9MICO</name>
<dbReference type="Pfam" id="PF00144">
    <property type="entry name" value="Beta-lactamase"/>
    <property type="match status" value="1"/>
</dbReference>
<feature type="domain" description="Beta-lactamase-related" evidence="1">
    <location>
        <begin position="12"/>
        <end position="322"/>
    </location>
</feature>
<proteinExistence type="predicted"/>
<protein>
    <submittedName>
        <fullName evidence="2">CubicO group peptidase (Beta-lactamase class C family)</fullName>
    </submittedName>
</protein>
<evidence type="ECO:0000259" key="1">
    <source>
        <dbReference type="Pfam" id="PF00144"/>
    </source>
</evidence>
<evidence type="ECO:0000313" key="2">
    <source>
        <dbReference type="EMBL" id="MBB5617900.1"/>
    </source>
</evidence>
<evidence type="ECO:0000313" key="3">
    <source>
        <dbReference type="Proteomes" id="UP000552883"/>
    </source>
</evidence>
<dbReference type="Proteomes" id="UP000552883">
    <property type="component" value="Unassembled WGS sequence"/>
</dbReference>
<dbReference type="InterPro" id="IPR050789">
    <property type="entry name" value="Diverse_Enzym_Activities"/>
</dbReference>
<gene>
    <name evidence="2" type="ORF">BJ959_001396</name>
</gene>
<dbReference type="InterPro" id="IPR012338">
    <property type="entry name" value="Beta-lactam/transpept-like"/>
</dbReference>
<dbReference type="AlphaFoldDB" id="A0A840X676"/>
<accession>A0A840X676</accession>
<dbReference type="RefSeq" id="WP_153981384.1">
    <property type="nucleotide sequence ID" value="NZ_BAAANZ010000005.1"/>
</dbReference>
<comment type="caution">
    <text evidence="2">The sequence shown here is derived from an EMBL/GenBank/DDBJ whole genome shotgun (WGS) entry which is preliminary data.</text>
</comment>
<keyword evidence="3" id="KW-1185">Reference proteome</keyword>
<dbReference type="OrthoDB" id="3502201at2"/>
<dbReference type="Gene3D" id="3.40.710.10">
    <property type="entry name" value="DD-peptidase/beta-lactamase superfamily"/>
    <property type="match status" value="1"/>
</dbReference>
<dbReference type="PANTHER" id="PTHR43283">
    <property type="entry name" value="BETA-LACTAMASE-RELATED"/>
    <property type="match status" value="1"/>
</dbReference>
<reference evidence="2 3" key="1">
    <citation type="submission" date="2020-08" db="EMBL/GenBank/DDBJ databases">
        <title>Sequencing the genomes of 1000 actinobacteria strains.</title>
        <authorList>
            <person name="Klenk H.-P."/>
        </authorList>
    </citation>
    <scope>NUCLEOTIDE SEQUENCE [LARGE SCALE GENOMIC DNA]</scope>
    <source>
        <strain evidence="2 3">DSM 23889</strain>
    </source>
</reference>
<organism evidence="2 3">
    <name type="scientific">Microcella frigidaquae</name>
    <dbReference type="NCBI Taxonomy" id="424758"/>
    <lineage>
        <taxon>Bacteria</taxon>
        <taxon>Bacillati</taxon>
        <taxon>Actinomycetota</taxon>
        <taxon>Actinomycetes</taxon>
        <taxon>Micrococcales</taxon>
        <taxon>Microbacteriaceae</taxon>
        <taxon>Microcella</taxon>
    </lineage>
</organism>
<sequence length="338" mass="36104">MTATTAFGTAADWTRRHVDAGRLPVAVLAIADVNGVVDMAAFGTDPVSGRTAHVDDRFALYSVTKPLVALTAMRAVERGLLTTETPLRDALPGFGSAEVTLAHLTSHTSGVADVVLEGGPTPFSHGRATTVREALERAPLDFAPGTARRYTNLTWEGVAALIEHATGRAFEQEFADMAASVGAEGLSFDTDDVHHIHAAERYGHDPAGLFALRHPAAGAAARAADLLAIGQSLLVGDDRVVHRITLEAMLRPRTSGLTVLDADLTRHPEDFGIGFNLPRRLSLLDHSTFGHEGWCRSQLWVSRTAGRCVVLLTNRLDTGEPDVGVRIDELLNAAFTGR</sequence>